<dbReference type="InterPro" id="IPR019239">
    <property type="entry name" value="VapB_antitoxin"/>
</dbReference>
<dbReference type="EMBL" id="JBHTAJ010000101">
    <property type="protein sequence ID" value="MFC7184419.1"/>
    <property type="molecule type" value="Genomic_DNA"/>
</dbReference>
<keyword evidence="2" id="KW-1185">Reference proteome</keyword>
<name>A0ABW2G4N1_9ACTN</name>
<accession>A0ABW2G4N1</accession>
<sequence>MDREVGMTRTVIDVDDELLAEAAEIFGTATKVATVNAALADAIKRRKRESFLNWLADGGLPDLTGPVGGGGAEHRAA</sequence>
<organism evidence="1 2">
    <name type="scientific">Kitasatospora paranensis</name>
    <dbReference type="NCBI Taxonomy" id="258053"/>
    <lineage>
        <taxon>Bacteria</taxon>
        <taxon>Bacillati</taxon>
        <taxon>Actinomycetota</taxon>
        <taxon>Actinomycetes</taxon>
        <taxon>Kitasatosporales</taxon>
        <taxon>Streptomycetaceae</taxon>
        <taxon>Kitasatospora</taxon>
    </lineage>
</organism>
<reference evidence="2" key="1">
    <citation type="journal article" date="2019" name="Int. J. Syst. Evol. Microbiol.">
        <title>The Global Catalogue of Microorganisms (GCM) 10K type strain sequencing project: providing services to taxonomists for standard genome sequencing and annotation.</title>
        <authorList>
            <consortium name="The Broad Institute Genomics Platform"/>
            <consortium name="The Broad Institute Genome Sequencing Center for Infectious Disease"/>
            <person name="Wu L."/>
            <person name="Ma J."/>
        </authorList>
    </citation>
    <scope>NUCLEOTIDE SEQUENCE [LARGE SCALE GENOMIC DNA]</scope>
    <source>
        <strain evidence="2">CGMCC 1.12859</strain>
    </source>
</reference>
<dbReference type="RefSeq" id="WP_380233355.1">
    <property type="nucleotide sequence ID" value="NZ_JBHSVH010000002.1"/>
</dbReference>
<evidence type="ECO:0000313" key="1">
    <source>
        <dbReference type="EMBL" id="MFC7184419.1"/>
    </source>
</evidence>
<comment type="caution">
    <text evidence="1">The sequence shown here is derived from an EMBL/GenBank/DDBJ whole genome shotgun (WGS) entry which is preliminary data.</text>
</comment>
<proteinExistence type="predicted"/>
<protein>
    <submittedName>
        <fullName evidence="1">Type II toxin-antitoxin system VapB family antitoxin</fullName>
    </submittedName>
</protein>
<gene>
    <name evidence="1" type="ORF">ACFQMG_33195</name>
</gene>
<dbReference type="Proteomes" id="UP001596435">
    <property type="component" value="Unassembled WGS sequence"/>
</dbReference>
<dbReference type="Pfam" id="PF09957">
    <property type="entry name" value="VapB_antitoxin"/>
    <property type="match status" value="1"/>
</dbReference>
<evidence type="ECO:0000313" key="2">
    <source>
        <dbReference type="Proteomes" id="UP001596435"/>
    </source>
</evidence>